<feature type="transmembrane region" description="Helical" evidence="2">
    <location>
        <begin position="46"/>
        <end position="67"/>
    </location>
</feature>
<keyword evidence="2" id="KW-0812">Transmembrane</keyword>
<dbReference type="PANTHER" id="PTHR11360">
    <property type="entry name" value="MONOCARBOXYLATE TRANSPORTER"/>
    <property type="match status" value="1"/>
</dbReference>
<keyword evidence="2" id="KW-1133">Transmembrane helix</keyword>
<feature type="compositionally biased region" description="Polar residues" evidence="1">
    <location>
        <begin position="402"/>
        <end position="415"/>
    </location>
</feature>
<reference evidence="3" key="1">
    <citation type="submission" date="2021-02" db="EMBL/GenBank/DDBJ databases">
        <authorList>
            <person name="Dougan E. K."/>
            <person name="Rhodes N."/>
            <person name="Thang M."/>
            <person name="Chan C."/>
        </authorList>
    </citation>
    <scope>NUCLEOTIDE SEQUENCE</scope>
</reference>
<accession>A0A813K0U5</accession>
<evidence type="ECO:0000313" key="3">
    <source>
        <dbReference type="EMBL" id="CAE8691262.1"/>
    </source>
</evidence>
<feature type="region of interest" description="Disordered" evidence="1">
    <location>
        <begin position="401"/>
        <end position="424"/>
    </location>
</feature>
<dbReference type="GO" id="GO:0022857">
    <property type="term" value="F:transmembrane transporter activity"/>
    <property type="evidence" value="ECO:0007669"/>
    <property type="project" value="InterPro"/>
</dbReference>
<dbReference type="SUPFAM" id="SSF103473">
    <property type="entry name" value="MFS general substrate transporter"/>
    <property type="match status" value="1"/>
</dbReference>
<feature type="transmembrane region" description="Helical" evidence="2">
    <location>
        <begin position="273"/>
        <end position="292"/>
    </location>
</feature>
<dbReference type="EMBL" id="CAJNNW010027402">
    <property type="protein sequence ID" value="CAE8691262.1"/>
    <property type="molecule type" value="Genomic_DNA"/>
</dbReference>
<keyword evidence="2" id="KW-0472">Membrane</keyword>
<dbReference type="InterPro" id="IPR011701">
    <property type="entry name" value="MFS"/>
</dbReference>
<dbReference type="PANTHER" id="PTHR11360:SF284">
    <property type="entry name" value="EG:103B4.3 PROTEIN-RELATED"/>
    <property type="match status" value="1"/>
</dbReference>
<dbReference type="InterPro" id="IPR036259">
    <property type="entry name" value="MFS_trans_sf"/>
</dbReference>
<dbReference type="AlphaFoldDB" id="A0A813K0U5"/>
<feature type="transmembrane region" description="Helical" evidence="2">
    <location>
        <begin position="244"/>
        <end position="261"/>
    </location>
</feature>
<dbReference type="Pfam" id="PF07690">
    <property type="entry name" value="MFS_1"/>
    <property type="match status" value="1"/>
</dbReference>
<gene>
    <name evidence="3" type="ORF">PGLA2088_LOCUS27324</name>
</gene>
<feature type="transmembrane region" description="Helical" evidence="2">
    <location>
        <begin position="99"/>
        <end position="120"/>
    </location>
</feature>
<comment type="caution">
    <text evidence="3">The sequence shown here is derived from an EMBL/GenBank/DDBJ whole genome shotgun (WGS) entry which is preliminary data.</text>
</comment>
<feature type="transmembrane region" description="Helical" evidence="2">
    <location>
        <begin position="74"/>
        <end position="93"/>
    </location>
</feature>
<protein>
    <recommendedName>
        <fullName evidence="5">Major facilitator superfamily (MFS) profile domain-containing protein</fullName>
    </recommendedName>
</protein>
<dbReference type="Gene3D" id="1.20.1250.20">
    <property type="entry name" value="MFS general substrate transporter like domains"/>
    <property type="match status" value="2"/>
</dbReference>
<evidence type="ECO:0000256" key="1">
    <source>
        <dbReference type="SAM" id="MobiDB-lite"/>
    </source>
</evidence>
<feature type="transmembrane region" description="Helical" evidence="2">
    <location>
        <begin position="132"/>
        <end position="155"/>
    </location>
</feature>
<dbReference type="Proteomes" id="UP000626109">
    <property type="component" value="Unassembled WGS sequence"/>
</dbReference>
<feature type="transmembrane region" description="Helical" evidence="2">
    <location>
        <begin position="207"/>
        <end position="224"/>
    </location>
</feature>
<feature type="transmembrane region" description="Helical" evidence="2">
    <location>
        <begin position="331"/>
        <end position="353"/>
    </location>
</feature>
<feature type="transmembrane region" description="Helical" evidence="2">
    <location>
        <begin position="359"/>
        <end position="382"/>
    </location>
</feature>
<organism evidence="3 4">
    <name type="scientific">Polarella glacialis</name>
    <name type="common">Dinoflagellate</name>
    <dbReference type="NCBI Taxonomy" id="89957"/>
    <lineage>
        <taxon>Eukaryota</taxon>
        <taxon>Sar</taxon>
        <taxon>Alveolata</taxon>
        <taxon>Dinophyceae</taxon>
        <taxon>Suessiales</taxon>
        <taxon>Suessiaceae</taxon>
        <taxon>Polarella</taxon>
    </lineage>
</organism>
<evidence type="ECO:0000256" key="2">
    <source>
        <dbReference type="SAM" id="Phobius"/>
    </source>
</evidence>
<feature type="transmembrane region" description="Helical" evidence="2">
    <location>
        <begin position="298"/>
        <end position="319"/>
    </location>
</feature>
<dbReference type="InterPro" id="IPR050327">
    <property type="entry name" value="Proton-linked_MCT"/>
</dbReference>
<name>A0A813K0U5_POLGL</name>
<evidence type="ECO:0000313" key="4">
    <source>
        <dbReference type="Proteomes" id="UP000626109"/>
    </source>
</evidence>
<evidence type="ECO:0008006" key="5">
    <source>
        <dbReference type="Google" id="ProtNLM"/>
    </source>
</evidence>
<proteinExistence type="predicted"/>
<sequence>MVSLLAVGLTLGLFCSLFCSFGTMYSFGSWMPAVKEDLGVGVAETAAVTGLFQAGFFLGSIPARFLLHHCTHRVAYLLGGLLAAAVFFAVSFAESTWVLYFLFLAGSGMQCAFMAAVTLIPRHFSASDTVTATAWGALGSSLGTMVWASLSAILLPEMGWRASFPTLAAMFLAIHAVGALGLQSPIQEAAGPPVVKAPYMALLTNRNFVYFAAASGFAYYGYLLPLNIQGLDAAQKGISSVHVSIAYMSFGVSAIVGRLLVSVVGRWIHPLRFLTASFVGVTASSAILAAAQNFETCVSGNVLLGIVSGPFVTLLVPSLRELVPPSLLPDALALVLLPQAASGAAPILAVWIAERSGSYLLGSLVGLAALGAGIVLMAVVCWRHVASASSFNCDEVGRCAEASSSDKGSTSTMDSDNVRDGLEV</sequence>